<dbReference type="EMBL" id="DTIN01000025">
    <property type="protein sequence ID" value="HFX13774.1"/>
    <property type="molecule type" value="Genomic_DNA"/>
</dbReference>
<evidence type="ECO:0000256" key="4">
    <source>
        <dbReference type="ARBA" id="ARBA00022741"/>
    </source>
</evidence>
<dbReference type="GO" id="GO:0005524">
    <property type="term" value="F:ATP binding"/>
    <property type="evidence" value="ECO:0007669"/>
    <property type="project" value="UniProtKB-UniRule"/>
</dbReference>
<dbReference type="InterPro" id="IPR003593">
    <property type="entry name" value="AAA+_ATPase"/>
</dbReference>
<dbReference type="CDD" id="cd00984">
    <property type="entry name" value="DnaB_C"/>
    <property type="match status" value="1"/>
</dbReference>
<dbReference type="Gene3D" id="3.40.50.300">
    <property type="entry name" value="P-loop containing nucleotide triphosphate hydrolases"/>
    <property type="match status" value="1"/>
</dbReference>
<dbReference type="PANTHER" id="PTHR30153:SF2">
    <property type="entry name" value="REPLICATIVE DNA HELICASE"/>
    <property type="match status" value="1"/>
</dbReference>
<dbReference type="Pfam" id="PF00772">
    <property type="entry name" value="DnaB"/>
    <property type="match status" value="1"/>
</dbReference>
<proteinExistence type="inferred from homology"/>
<keyword evidence="7 13" id="KW-0067">ATP-binding</keyword>
<comment type="function">
    <text evidence="10 13">The main replicative DNA helicase, it participates in initiation and elongation during chromosome replication. Travels ahead of the DNA replisome, separating dsDNA into templates for DNA synthesis. A processive ATP-dependent 5'-3' DNA helicase it has DNA-dependent ATPase activity.</text>
</comment>
<organism evidence="15">
    <name type="scientific">Dictyoglomus thermophilum</name>
    <dbReference type="NCBI Taxonomy" id="14"/>
    <lineage>
        <taxon>Bacteria</taxon>
        <taxon>Pseudomonadati</taxon>
        <taxon>Dictyoglomota</taxon>
        <taxon>Dictyoglomia</taxon>
        <taxon>Dictyoglomales</taxon>
        <taxon>Dictyoglomaceae</taxon>
        <taxon>Dictyoglomus</taxon>
    </lineage>
</organism>
<keyword evidence="6 13" id="KW-0347">Helicase</keyword>
<keyword evidence="8 13" id="KW-0238">DNA-binding</keyword>
<dbReference type="SMART" id="SM00382">
    <property type="entry name" value="AAA"/>
    <property type="match status" value="1"/>
</dbReference>
<dbReference type="AlphaFoldDB" id="A0A7C3MJD9"/>
<dbReference type="SUPFAM" id="SSF48024">
    <property type="entry name" value="N-terminal domain of DnaB helicase"/>
    <property type="match status" value="1"/>
</dbReference>
<dbReference type="InterPro" id="IPR007692">
    <property type="entry name" value="DNA_helicase_DnaB"/>
</dbReference>
<reference evidence="15" key="1">
    <citation type="journal article" date="2020" name="mSystems">
        <title>Genome- and Community-Level Interaction Insights into Carbon Utilization and Element Cycling Functions of Hydrothermarchaeota in Hydrothermal Sediment.</title>
        <authorList>
            <person name="Zhou Z."/>
            <person name="Liu Y."/>
            <person name="Xu W."/>
            <person name="Pan J."/>
            <person name="Luo Z.H."/>
            <person name="Li M."/>
        </authorList>
    </citation>
    <scope>NUCLEOTIDE SEQUENCE [LARGE SCALE GENOMIC DNA]</scope>
    <source>
        <strain evidence="15">SpSt-81</strain>
    </source>
</reference>
<evidence type="ECO:0000256" key="2">
    <source>
        <dbReference type="ARBA" id="ARBA00022515"/>
    </source>
</evidence>
<dbReference type="PROSITE" id="PS51199">
    <property type="entry name" value="SF4_HELICASE"/>
    <property type="match status" value="1"/>
</dbReference>
<dbReference type="GO" id="GO:0016787">
    <property type="term" value="F:hydrolase activity"/>
    <property type="evidence" value="ECO:0007669"/>
    <property type="project" value="UniProtKB-KW"/>
</dbReference>
<evidence type="ECO:0000256" key="7">
    <source>
        <dbReference type="ARBA" id="ARBA00022840"/>
    </source>
</evidence>
<evidence type="ECO:0000313" key="15">
    <source>
        <dbReference type="EMBL" id="HFX13774.1"/>
    </source>
</evidence>
<evidence type="ECO:0000256" key="10">
    <source>
        <dbReference type="ARBA" id="ARBA00044932"/>
    </source>
</evidence>
<keyword evidence="3 13" id="KW-0235">DNA replication</keyword>
<dbReference type="NCBIfam" id="TIGR00665">
    <property type="entry name" value="DnaB"/>
    <property type="match status" value="1"/>
</dbReference>
<evidence type="ECO:0000256" key="1">
    <source>
        <dbReference type="ARBA" id="ARBA00008428"/>
    </source>
</evidence>
<feature type="domain" description="SF4 helicase" evidence="14">
    <location>
        <begin position="181"/>
        <end position="451"/>
    </location>
</feature>
<dbReference type="GO" id="GO:0043139">
    <property type="term" value="F:5'-3' DNA helicase activity"/>
    <property type="evidence" value="ECO:0007669"/>
    <property type="project" value="UniProtKB-EC"/>
</dbReference>
<dbReference type="InterPro" id="IPR016136">
    <property type="entry name" value="DNA_helicase_N/primase_C"/>
</dbReference>
<evidence type="ECO:0000256" key="8">
    <source>
        <dbReference type="ARBA" id="ARBA00023125"/>
    </source>
</evidence>
<evidence type="ECO:0000259" key="14">
    <source>
        <dbReference type="PROSITE" id="PS51199"/>
    </source>
</evidence>
<dbReference type="InterPro" id="IPR007693">
    <property type="entry name" value="DNA_helicase_DnaB-like_N"/>
</dbReference>
<comment type="similarity">
    <text evidence="1 13">Belongs to the helicase family. DnaB subfamily.</text>
</comment>
<dbReference type="FunFam" id="3.40.50.300:FF:000076">
    <property type="entry name" value="Replicative DNA helicase"/>
    <property type="match status" value="1"/>
</dbReference>
<evidence type="ECO:0000256" key="9">
    <source>
        <dbReference type="ARBA" id="ARBA00023235"/>
    </source>
</evidence>
<accession>A0A7C3MJD9</accession>
<dbReference type="InterPro" id="IPR027417">
    <property type="entry name" value="P-loop_NTPase"/>
</dbReference>
<evidence type="ECO:0000256" key="5">
    <source>
        <dbReference type="ARBA" id="ARBA00022801"/>
    </source>
</evidence>
<comment type="caution">
    <text evidence="15">The sequence shown here is derived from an EMBL/GenBank/DDBJ whole genome shotgun (WGS) entry which is preliminary data.</text>
</comment>
<evidence type="ECO:0000256" key="11">
    <source>
        <dbReference type="ARBA" id="ARBA00048954"/>
    </source>
</evidence>
<keyword evidence="4 13" id="KW-0547">Nucleotide-binding</keyword>
<dbReference type="GO" id="GO:0003677">
    <property type="term" value="F:DNA binding"/>
    <property type="evidence" value="ECO:0007669"/>
    <property type="project" value="UniProtKB-UniRule"/>
</dbReference>
<evidence type="ECO:0000256" key="13">
    <source>
        <dbReference type="RuleBase" id="RU362085"/>
    </source>
</evidence>
<comment type="catalytic activity">
    <reaction evidence="11 13">
        <text>ATP + H2O = ADP + phosphate + H(+)</text>
        <dbReference type="Rhea" id="RHEA:13065"/>
        <dbReference type="ChEBI" id="CHEBI:15377"/>
        <dbReference type="ChEBI" id="CHEBI:15378"/>
        <dbReference type="ChEBI" id="CHEBI:30616"/>
        <dbReference type="ChEBI" id="CHEBI:43474"/>
        <dbReference type="ChEBI" id="CHEBI:456216"/>
        <dbReference type="EC" id="5.6.2.3"/>
    </reaction>
</comment>
<evidence type="ECO:0000256" key="12">
    <source>
        <dbReference type="NCBIfam" id="TIGR00665"/>
    </source>
</evidence>
<dbReference type="InterPro" id="IPR007694">
    <property type="entry name" value="DNA_helicase_DnaB-like_C"/>
</dbReference>
<dbReference type="GO" id="GO:0042802">
    <property type="term" value="F:identical protein binding"/>
    <property type="evidence" value="ECO:0007669"/>
    <property type="project" value="UniProtKB-ARBA"/>
</dbReference>
<dbReference type="InterPro" id="IPR036185">
    <property type="entry name" value="DNA_heli_DnaB-like_N_sf"/>
</dbReference>
<dbReference type="Gene3D" id="1.10.860.10">
    <property type="entry name" value="DNAb Helicase, Chain A"/>
    <property type="match status" value="1"/>
</dbReference>
<sequence length="453" mass="51164">MRNREDILGKVPPHNEEAEQAVLGAMLLSRDAIAKVIEILQSDSFYYEHHSIIFRVIVELFEKGLPVDLVSVTEELRSRNLLERVGGSVYVASLLDVVPTAANVEYYANIVAEKALLRKLIYAGTEIVSLGYRENEAPELLVDKAEQLIFDIAQHHRFRTLVPLRDILAKSFKEIERLHQTGKPYTGIPTGFWDLDRKTGGLQPSDLIIVAARPGMGKTSFCLNIAQHVALEEHLPVAIFSLEMSSFQLALRLLGSEAQIDIHRLRTGQIKEHEWPKLARAFGKLAEAPIFVDDTPDLNVIEMRARARRLKAERGLSLIIVDYLQLIRLLDRDKSEHQQISEISRGLKSLARELEVPVIAISQLSRAVETRAERRPQLSDLRGSGGLEQDADVVIFIYREGYYKAQESEVESDMPEEVEIIIAKQRNGPTGTVKLLFLKNSTSFKSLSLREEF</sequence>
<dbReference type="PANTHER" id="PTHR30153">
    <property type="entry name" value="REPLICATIVE DNA HELICASE DNAB"/>
    <property type="match status" value="1"/>
</dbReference>
<dbReference type="Pfam" id="PF03796">
    <property type="entry name" value="DnaB_C"/>
    <property type="match status" value="1"/>
</dbReference>
<keyword evidence="5 13" id="KW-0378">Hydrolase</keyword>
<evidence type="ECO:0000256" key="6">
    <source>
        <dbReference type="ARBA" id="ARBA00022806"/>
    </source>
</evidence>
<protein>
    <recommendedName>
        <fullName evidence="12 13">Replicative DNA helicase</fullName>
        <ecNumber evidence="12 13">5.6.2.3</ecNumber>
    </recommendedName>
</protein>
<dbReference type="EC" id="5.6.2.3" evidence="12 13"/>
<dbReference type="SUPFAM" id="SSF52540">
    <property type="entry name" value="P-loop containing nucleoside triphosphate hydrolases"/>
    <property type="match status" value="1"/>
</dbReference>
<dbReference type="GO" id="GO:1990077">
    <property type="term" value="C:primosome complex"/>
    <property type="evidence" value="ECO:0007669"/>
    <property type="project" value="UniProtKB-UniRule"/>
</dbReference>
<evidence type="ECO:0000256" key="3">
    <source>
        <dbReference type="ARBA" id="ARBA00022705"/>
    </source>
</evidence>
<dbReference type="GO" id="GO:0005829">
    <property type="term" value="C:cytosol"/>
    <property type="evidence" value="ECO:0007669"/>
    <property type="project" value="TreeGrafter"/>
</dbReference>
<dbReference type="GO" id="GO:0006269">
    <property type="term" value="P:DNA replication, synthesis of primer"/>
    <property type="evidence" value="ECO:0007669"/>
    <property type="project" value="UniProtKB-UniRule"/>
</dbReference>
<keyword evidence="9" id="KW-0413">Isomerase</keyword>
<gene>
    <name evidence="15" type="primary">dnaB</name>
    <name evidence="15" type="ORF">ENW00_06435</name>
</gene>
<dbReference type="FunFam" id="1.10.860.10:FF:000001">
    <property type="entry name" value="Replicative DNA helicase"/>
    <property type="match status" value="1"/>
</dbReference>
<dbReference type="NCBIfam" id="NF004384">
    <property type="entry name" value="PRK05748.1"/>
    <property type="match status" value="1"/>
</dbReference>
<keyword evidence="2 13" id="KW-0639">Primosome</keyword>
<name>A0A7C3MJD9_DICTH</name>